<reference evidence="2 4" key="1">
    <citation type="submission" date="2020-01" db="EMBL/GenBank/DDBJ databases">
        <authorList>
            <consortium name="DOE Joint Genome Institute"/>
            <person name="Haridas S."/>
            <person name="Albert R."/>
            <person name="Binder M."/>
            <person name="Bloem J."/>
            <person name="Labutti K."/>
            <person name="Salamov A."/>
            <person name="Andreopoulos B."/>
            <person name="Baker S.E."/>
            <person name="Barry K."/>
            <person name="Bills G."/>
            <person name="Bluhm B.H."/>
            <person name="Cannon C."/>
            <person name="Castanera R."/>
            <person name="Culley D.E."/>
            <person name="Daum C."/>
            <person name="Ezra D."/>
            <person name="Gonzalez J.B."/>
            <person name="Henrissat B."/>
            <person name="Kuo A."/>
            <person name="Liang C."/>
            <person name="Lipzen A."/>
            <person name="Lutzoni F."/>
            <person name="Magnuson J."/>
            <person name="Mondo S."/>
            <person name="Nolan M."/>
            <person name="Ohm R."/>
            <person name="Pangilinan J."/>
            <person name="Park H.-J."/>
            <person name="Ramirez L."/>
            <person name="Alfaro M."/>
            <person name="Sun H."/>
            <person name="Tritt A."/>
            <person name="Yoshinaga Y."/>
            <person name="Zwiers L.-H."/>
            <person name="Turgeon B.G."/>
            <person name="Goodwin S.B."/>
            <person name="Spatafora J.W."/>
            <person name="Crous P.W."/>
            <person name="Grigoriev I.V."/>
        </authorList>
    </citation>
    <scope>NUCLEOTIDE SEQUENCE</scope>
    <source>
        <strain evidence="2 4">CBS 781.70</strain>
    </source>
</reference>
<dbReference type="RefSeq" id="XP_033538149.1">
    <property type="nucleotide sequence ID" value="XM_033675667.1"/>
</dbReference>
<evidence type="ECO:0000256" key="1">
    <source>
        <dbReference type="SAM" id="MobiDB-lite"/>
    </source>
</evidence>
<dbReference type="GeneID" id="54416237"/>
<evidence type="ECO:0000313" key="3">
    <source>
        <dbReference type="Proteomes" id="UP000504638"/>
    </source>
</evidence>
<sequence length="172" mass="19435">PLTPQDEDVSMDQQLPWTPHDIPYSESFENSLMTAVLEQSTPSDAPPPTATPPPLTRPELPLPLSDPRRTHPLTAFPQIKLTHPTGWATGGAGPSPETQIAFATALVSRRRVRNEDGLRRALEEDRAAQVMGLWNRSKERQHAVEQNARVRRELETLVAQREMEVRLEQRIR</sequence>
<feature type="region of interest" description="Disordered" evidence="1">
    <location>
        <begin position="1"/>
        <end position="96"/>
    </location>
</feature>
<proteinExistence type="predicted"/>
<gene>
    <name evidence="2 4" type="ORF">P152DRAFT_378326</name>
</gene>
<feature type="compositionally biased region" description="Acidic residues" evidence="1">
    <location>
        <begin position="1"/>
        <end position="10"/>
    </location>
</feature>
<dbReference type="EMBL" id="ML975150">
    <property type="protein sequence ID" value="KAF1816518.1"/>
    <property type="molecule type" value="Genomic_DNA"/>
</dbReference>
<protein>
    <submittedName>
        <fullName evidence="2 4">Uncharacterized protein</fullName>
    </submittedName>
</protein>
<organism evidence="2">
    <name type="scientific">Eremomyces bilateralis CBS 781.70</name>
    <dbReference type="NCBI Taxonomy" id="1392243"/>
    <lineage>
        <taxon>Eukaryota</taxon>
        <taxon>Fungi</taxon>
        <taxon>Dikarya</taxon>
        <taxon>Ascomycota</taxon>
        <taxon>Pezizomycotina</taxon>
        <taxon>Dothideomycetes</taxon>
        <taxon>Dothideomycetes incertae sedis</taxon>
        <taxon>Eremomycetales</taxon>
        <taxon>Eremomycetaceae</taxon>
        <taxon>Eremomyces</taxon>
    </lineage>
</organism>
<name>A0A6G1GEN3_9PEZI</name>
<feature type="compositionally biased region" description="Pro residues" evidence="1">
    <location>
        <begin position="44"/>
        <end position="56"/>
    </location>
</feature>
<dbReference type="Proteomes" id="UP000504638">
    <property type="component" value="Unplaced"/>
</dbReference>
<feature type="non-terminal residue" evidence="2">
    <location>
        <position position="172"/>
    </location>
</feature>
<feature type="non-terminal residue" evidence="2">
    <location>
        <position position="1"/>
    </location>
</feature>
<evidence type="ECO:0000313" key="2">
    <source>
        <dbReference type="EMBL" id="KAF1816518.1"/>
    </source>
</evidence>
<reference evidence="4" key="2">
    <citation type="submission" date="2020-04" db="EMBL/GenBank/DDBJ databases">
        <authorList>
            <consortium name="NCBI Genome Project"/>
        </authorList>
    </citation>
    <scope>NUCLEOTIDE SEQUENCE</scope>
    <source>
        <strain evidence="4">CBS 781.70</strain>
    </source>
</reference>
<dbReference type="OrthoDB" id="3926908at2759"/>
<evidence type="ECO:0000313" key="4">
    <source>
        <dbReference type="RefSeq" id="XP_033538149.1"/>
    </source>
</evidence>
<accession>A0A6G1GEN3</accession>
<reference evidence="4" key="3">
    <citation type="submission" date="2025-04" db="UniProtKB">
        <authorList>
            <consortium name="RefSeq"/>
        </authorList>
    </citation>
    <scope>IDENTIFICATION</scope>
    <source>
        <strain evidence="4">CBS 781.70</strain>
    </source>
</reference>
<feature type="compositionally biased region" description="Polar residues" evidence="1">
    <location>
        <begin position="27"/>
        <end position="40"/>
    </location>
</feature>
<keyword evidence="3" id="KW-1185">Reference proteome</keyword>
<dbReference type="AlphaFoldDB" id="A0A6G1GEN3"/>